<keyword evidence="3" id="KW-0804">Transcription</keyword>
<dbReference type="InterPro" id="IPR036724">
    <property type="entry name" value="Cobalamin-bd_sf"/>
</dbReference>
<gene>
    <name evidence="6" type="ORF">EJA10_13785</name>
</gene>
<dbReference type="CDD" id="cd01104">
    <property type="entry name" value="HTH_MlrA-CarA"/>
    <property type="match status" value="1"/>
</dbReference>
<evidence type="ECO:0000313" key="7">
    <source>
        <dbReference type="Proteomes" id="UP000279911"/>
    </source>
</evidence>
<dbReference type="InterPro" id="IPR003759">
    <property type="entry name" value="Cbl-bd_cap"/>
</dbReference>
<dbReference type="GO" id="GO:0003677">
    <property type="term" value="F:DNA binding"/>
    <property type="evidence" value="ECO:0007669"/>
    <property type="project" value="UniProtKB-KW"/>
</dbReference>
<dbReference type="Pfam" id="PF02607">
    <property type="entry name" value="B12-binding_2"/>
    <property type="match status" value="1"/>
</dbReference>
<accession>A0A3R9EBC1</accession>
<dbReference type="GO" id="GO:0046872">
    <property type="term" value="F:metal ion binding"/>
    <property type="evidence" value="ECO:0007669"/>
    <property type="project" value="InterPro"/>
</dbReference>
<feature type="domain" description="HTH merR-type" evidence="4">
    <location>
        <begin position="7"/>
        <end position="76"/>
    </location>
</feature>
<dbReference type="InterPro" id="IPR036594">
    <property type="entry name" value="Meth_synthase_dom"/>
</dbReference>
<dbReference type="Pfam" id="PF13411">
    <property type="entry name" value="MerR_1"/>
    <property type="match status" value="1"/>
</dbReference>
<dbReference type="GO" id="GO:0031419">
    <property type="term" value="F:cobalamin binding"/>
    <property type="evidence" value="ECO:0007669"/>
    <property type="project" value="InterPro"/>
</dbReference>
<organism evidence="6 7">
    <name type="scientific">Mesobacillus subterraneus</name>
    <dbReference type="NCBI Taxonomy" id="285983"/>
    <lineage>
        <taxon>Bacteria</taxon>
        <taxon>Bacillati</taxon>
        <taxon>Bacillota</taxon>
        <taxon>Bacilli</taxon>
        <taxon>Bacillales</taxon>
        <taxon>Bacillaceae</taxon>
        <taxon>Mesobacillus</taxon>
    </lineage>
</organism>
<evidence type="ECO:0000256" key="3">
    <source>
        <dbReference type="ARBA" id="ARBA00023163"/>
    </source>
</evidence>
<dbReference type="OrthoDB" id="9800334at2"/>
<dbReference type="Gene3D" id="3.40.50.280">
    <property type="entry name" value="Cobalamin-binding domain"/>
    <property type="match status" value="1"/>
</dbReference>
<dbReference type="SUPFAM" id="SSF46955">
    <property type="entry name" value="Putative DNA-binding domain"/>
    <property type="match status" value="1"/>
</dbReference>
<dbReference type="PANTHER" id="PTHR30204:SF67">
    <property type="entry name" value="HTH-TYPE TRANSCRIPTIONAL REGULATOR MLRA-RELATED"/>
    <property type="match status" value="1"/>
</dbReference>
<evidence type="ECO:0000259" key="4">
    <source>
        <dbReference type="PROSITE" id="PS50937"/>
    </source>
</evidence>
<sequence>MGNGEGKFNIKAVSNMLGIQPGTLRAWERRYQMIAPVRNESGHRLYTDEHVKTLRWLISKVNEGFTISQAVSLLENTSPPFETAELPKRDILEEMRDKLLAALLDFNGSKAHELVNEAFGLYTIDKTVIDLLGPILIKVGDLWEEGSITTAHEHFASSFLRSRIEGLSNSIPHSSFLPKAIAVCGPGERHELGLLIFTMYLRRKGFEVVFLGTSLAEDDLEVVVDKVKPKFLFLSCTLEENRPATLELADRMTKDYPQLSIGLGGIGIDSIPDHERQEYKELIVGLTRMEWENWLKKRIDSLK</sequence>
<dbReference type="InterPro" id="IPR000551">
    <property type="entry name" value="MerR-type_HTH_dom"/>
</dbReference>
<reference evidence="7" key="1">
    <citation type="submission" date="2018-12" db="EMBL/GenBank/DDBJ databases">
        <title>Bacillus chawlae sp. nov., Bacillus glennii sp. nov., and Bacillus saganii sp. nov. Isolated from the Vehicle Assembly Building at Kennedy Space Center where the Viking Spacecraft were Assembled.</title>
        <authorList>
            <person name="Seuylemezian A."/>
            <person name="Vaishampayan P."/>
        </authorList>
    </citation>
    <scope>NUCLEOTIDE SEQUENCE [LARGE SCALE GENOMIC DNA]</scope>
    <source>
        <strain evidence="7">DSM 13966</strain>
    </source>
</reference>
<dbReference type="AlphaFoldDB" id="A0A3R9EBC1"/>
<comment type="caution">
    <text evidence="6">The sequence shown here is derived from an EMBL/GenBank/DDBJ whole genome shotgun (WGS) entry which is preliminary data.</text>
</comment>
<evidence type="ECO:0000313" key="6">
    <source>
        <dbReference type="EMBL" id="RSD26471.1"/>
    </source>
</evidence>
<dbReference type="Pfam" id="PF02310">
    <property type="entry name" value="B12-binding"/>
    <property type="match status" value="1"/>
</dbReference>
<proteinExistence type="predicted"/>
<evidence type="ECO:0000256" key="2">
    <source>
        <dbReference type="ARBA" id="ARBA00023125"/>
    </source>
</evidence>
<dbReference type="InterPro" id="IPR006158">
    <property type="entry name" value="Cobalamin-bd"/>
</dbReference>
<feature type="domain" description="B12-binding" evidence="5">
    <location>
        <begin position="177"/>
        <end position="303"/>
    </location>
</feature>
<dbReference type="RefSeq" id="WP_125480605.1">
    <property type="nucleotide sequence ID" value="NZ_RSFW01000015.1"/>
</dbReference>
<dbReference type="InterPro" id="IPR047057">
    <property type="entry name" value="MerR_fam"/>
</dbReference>
<evidence type="ECO:0000259" key="5">
    <source>
        <dbReference type="PROSITE" id="PS51332"/>
    </source>
</evidence>
<dbReference type="PROSITE" id="PS51332">
    <property type="entry name" value="B12_BINDING"/>
    <property type="match status" value="1"/>
</dbReference>
<evidence type="ECO:0000256" key="1">
    <source>
        <dbReference type="ARBA" id="ARBA00023015"/>
    </source>
</evidence>
<keyword evidence="1" id="KW-0805">Transcription regulation</keyword>
<dbReference type="SMART" id="SM00422">
    <property type="entry name" value="HTH_MERR"/>
    <property type="match status" value="1"/>
</dbReference>
<dbReference type="PROSITE" id="PS50937">
    <property type="entry name" value="HTH_MERR_2"/>
    <property type="match status" value="1"/>
</dbReference>
<name>A0A3R9EBC1_9BACI</name>
<dbReference type="Proteomes" id="UP000279911">
    <property type="component" value="Unassembled WGS sequence"/>
</dbReference>
<dbReference type="SUPFAM" id="SSF52242">
    <property type="entry name" value="Cobalamin (vitamin B12)-binding domain"/>
    <property type="match status" value="1"/>
</dbReference>
<dbReference type="EMBL" id="RSFW01000015">
    <property type="protein sequence ID" value="RSD26471.1"/>
    <property type="molecule type" value="Genomic_DNA"/>
</dbReference>
<keyword evidence="2" id="KW-0238">DNA-binding</keyword>
<dbReference type="PANTHER" id="PTHR30204">
    <property type="entry name" value="REDOX-CYCLING DRUG-SENSING TRANSCRIPTIONAL ACTIVATOR SOXR"/>
    <property type="match status" value="1"/>
</dbReference>
<dbReference type="GO" id="GO:0003700">
    <property type="term" value="F:DNA-binding transcription factor activity"/>
    <property type="evidence" value="ECO:0007669"/>
    <property type="project" value="InterPro"/>
</dbReference>
<dbReference type="Gene3D" id="1.10.1660.10">
    <property type="match status" value="1"/>
</dbReference>
<dbReference type="InterPro" id="IPR009061">
    <property type="entry name" value="DNA-bd_dom_put_sf"/>
</dbReference>
<protein>
    <submittedName>
        <fullName evidence="6">MerR family transcriptional regulator</fullName>
    </submittedName>
</protein>
<dbReference type="Gene3D" id="1.10.1240.10">
    <property type="entry name" value="Methionine synthase domain"/>
    <property type="match status" value="1"/>
</dbReference>